<dbReference type="EMBL" id="CP138858">
    <property type="protein sequence ID" value="WPJ95567.1"/>
    <property type="molecule type" value="Genomic_DNA"/>
</dbReference>
<organism evidence="6 7">
    <name type="scientific">Coraliomargarita algicola</name>
    <dbReference type="NCBI Taxonomy" id="3092156"/>
    <lineage>
        <taxon>Bacteria</taxon>
        <taxon>Pseudomonadati</taxon>
        <taxon>Verrucomicrobiota</taxon>
        <taxon>Opitutia</taxon>
        <taxon>Puniceicoccales</taxon>
        <taxon>Coraliomargaritaceae</taxon>
        <taxon>Coraliomargarita</taxon>
    </lineage>
</organism>
<sequence>MKRITCRELGRQLGLSHSAVSLALRDHPSIPEQTRKRVKNLAAKLGYRPDPALAALNAYRQSGKPSSYRATLAWIQMASCSDELEDPWLNTIFEGAQARAAEQGYHIERFKVSTGKDWIRLGQILKSRRIEGLMLSCISNAPTRQSFEWKDYFAVAVARQSKPASHLIANDQFQSAALAVRKLHQAGHRRIGIVMPREFAENTEYHFLGGFTSECTRQNIPPLYCVVDSPDQDSFQAHCTQWILEQELDAIIASGPGDLLPALKKAKLRVPKDISIAFLSRFRQHPNVASIDQNNRHIGKAAANQLIDLIRRNERGLPHSPIRILIEGIWVDGSSAPDKHT</sequence>
<dbReference type="InterPro" id="IPR028082">
    <property type="entry name" value="Peripla_BP_I"/>
</dbReference>
<dbReference type="InterPro" id="IPR046335">
    <property type="entry name" value="LacI/GalR-like_sensor"/>
</dbReference>
<dbReference type="PANTHER" id="PTHR30146">
    <property type="entry name" value="LACI-RELATED TRANSCRIPTIONAL REPRESSOR"/>
    <property type="match status" value="1"/>
</dbReference>
<dbReference type="PANTHER" id="PTHR30146:SF148">
    <property type="entry name" value="HTH-TYPE TRANSCRIPTIONAL REPRESSOR PURR-RELATED"/>
    <property type="match status" value="1"/>
</dbReference>
<keyword evidence="3 6" id="KW-0238">DNA-binding</keyword>
<dbReference type="SUPFAM" id="SSF53822">
    <property type="entry name" value="Periplasmic binding protein-like I"/>
    <property type="match status" value="1"/>
</dbReference>
<keyword evidence="4" id="KW-0804">Transcription</keyword>
<name>A0ABZ0RHN6_9BACT</name>
<keyword evidence="1" id="KW-0678">Repressor</keyword>
<evidence type="ECO:0000313" key="6">
    <source>
        <dbReference type="EMBL" id="WPJ95567.1"/>
    </source>
</evidence>
<proteinExistence type="predicted"/>
<dbReference type="Pfam" id="PF13377">
    <property type="entry name" value="Peripla_BP_3"/>
    <property type="match status" value="1"/>
</dbReference>
<evidence type="ECO:0000256" key="3">
    <source>
        <dbReference type="ARBA" id="ARBA00023125"/>
    </source>
</evidence>
<dbReference type="InterPro" id="IPR000843">
    <property type="entry name" value="HTH_LacI"/>
</dbReference>
<dbReference type="GO" id="GO:0003677">
    <property type="term" value="F:DNA binding"/>
    <property type="evidence" value="ECO:0007669"/>
    <property type="project" value="UniProtKB-KW"/>
</dbReference>
<reference evidence="6 7" key="1">
    <citation type="submission" date="2023-11" db="EMBL/GenBank/DDBJ databases">
        <title>Coraliomargarita sp. nov., isolated from marine algae.</title>
        <authorList>
            <person name="Lee J.K."/>
            <person name="Baek J.H."/>
            <person name="Kim J.M."/>
            <person name="Choi D.G."/>
            <person name="Jeon C.O."/>
        </authorList>
    </citation>
    <scope>NUCLEOTIDE SEQUENCE [LARGE SCALE GENOMIC DNA]</scope>
    <source>
        <strain evidence="6 7">J2-16</strain>
    </source>
</reference>
<evidence type="ECO:0000256" key="4">
    <source>
        <dbReference type="ARBA" id="ARBA00023163"/>
    </source>
</evidence>
<dbReference type="SUPFAM" id="SSF47413">
    <property type="entry name" value="lambda repressor-like DNA-binding domains"/>
    <property type="match status" value="1"/>
</dbReference>
<evidence type="ECO:0000259" key="5">
    <source>
        <dbReference type="PROSITE" id="PS50932"/>
    </source>
</evidence>
<protein>
    <submittedName>
        <fullName evidence="6">LacI family DNA-binding transcriptional regulator</fullName>
    </submittedName>
</protein>
<keyword evidence="7" id="KW-1185">Reference proteome</keyword>
<evidence type="ECO:0000313" key="7">
    <source>
        <dbReference type="Proteomes" id="UP001324993"/>
    </source>
</evidence>
<dbReference type="Proteomes" id="UP001324993">
    <property type="component" value="Chromosome"/>
</dbReference>
<evidence type="ECO:0000256" key="2">
    <source>
        <dbReference type="ARBA" id="ARBA00023015"/>
    </source>
</evidence>
<accession>A0ABZ0RHN6</accession>
<keyword evidence="2" id="KW-0805">Transcription regulation</keyword>
<dbReference type="CDD" id="cd01392">
    <property type="entry name" value="HTH_LacI"/>
    <property type="match status" value="1"/>
</dbReference>
<dbReference type="SMART" id="SM00354">
    <property type="entry name" value="HTH_LACI"/>
    <property type="match status" value="1"/>
</dbReference>
<dbReference type="RefSeq" id="WP_319832446.1">
    <property type="nucleotide sequence ID" value="NZ_CP138858.1"/>
</dbReference>
<dbReference type="PROSITE" id="PS50932">
    <property type="entry name" value="HTH_LACI_2"/>
    <property type="match status" value="1"/>
</dbReference>
<dbReference type="InterPro" id="IPR010982">
    <property type="entry name" value="Lambda_DNA-bd_dom_sf"/>
</dbReference>
<evidence type="ECO:0000256" key="1">
    <source>
        <dbReference type="ARBA" id="ARBA00022491"/>
    </source>
</evidence>
<dbReference type="CDD" id="cd06267">
    <property type="entry name" value="PBP1_LacI_sugar_binding-like"/>
    <property type="match status" value="1"/>
</dbReference>
<dbReference type="Gene3D" id="3.40.50.2300">
    <property type="match status" value="2"/>
</dbReference>
<gene>
    <name evidence="6" type="ORF">SH580_19295</name>
</gene>
<dbReference type="Gene3D" id="1.10.260.40">
    <property type="entry name" value="lambda repressor-like DNA-binding domains"/>
    <property type="match status" value="1"/>
</dbReference>
<feature type="domain" description="HTH lacI-type" evidence="5">
    <location>
        <begin position="4"/>
        <end position="58"/>
    </location>
</feature>